<dbReference type="Pfam" id="PF15251">
    <property type="entry name" value="TAPR1-like"/>
    <property type="match status" value="1"/>
</dbReference>
<name>A0A8H8DBR3_9ASCO</name>
<feature type="compositionally biased region" description="Low complexity" evidence="1">
    <location>
        <begin position="29"/>
        <end position="43"/>
    </location>
</feature>
<dbReference type="GeneID" id="93651193"/>
<feature type="compositionally biased region" description="Polar residues" evidence="1">
    <location>
        <begin position="196"/>
        <end position="205"/>
    </location>
</feature>
<dbReference type="InterPro" id="IPR029196">
    <property type="entry name" value="HAPSTR1-like"/>
</dbReference>
<feature type="region of interest" description="Disordered" evidence="1">
    <location>
        <begin position="236"/>
        <end position="255"/>
    </location>
</feature>
<gene>
    <name evidence="2" type="ORF">I9W82_002564</name>
</gene>
<feature type="region of interest" description="Disordered" evidence="1">
    <location>
        <begin position="186"/>
        <end position="213"/>
    </location>
</feature>
<protein>
    <submittedName>
        <fullName evidence="2">Uncharacterized protein</fullName>
    </submittedName>
</protein>
<feature type="compositionally biased region" description="Low complexity" evidence="1">
    <location>
        <begin position="153"/>
        <end position="164"/>
    </location>
</feature>
<dbReference type="RefSeq" id="XP_067549799.1">
    <property type="nucleotide sequence ID" value="XM_067691433.1"/>
</dbReference>
<accession>A0A8H8DBR3</accession>
<feature type="compositionally biased region" description="Polar residues" evidence="1">
    <location>
        <begin position="1"/>
        <end position="11"/>
    </location>
</feature>
<dbReference type="PANTHER" id="PTHR38645">
    <property type="entry name" value="CHROMOSOME 9, WHOLE GENOME SHOTGUN SEQUENCE"/>
    <property type="match status" value="1"/>
</dbReference>
<organism evidence="2 3">
    <name type="scientific">Candida metapsilosis</name>
    <dbReference type="NCBI Taxonomy" id="273372"/>
    <lineage>
        <taxon>Eukaryota</taxon>
        <taxon>Fungi</taxon>
        <taxon>Dikarya</taxon>
        <taxon>Ascomycota</taxon>
        <taxon>Saccharomycotina</taxon>
        <taxon>Pichiomycetes</taxon>
        <taxon>Debaryomycetaceae</taxon>
        <taxon>Candida/Lodderomyces clade</taxon>
        <taxon>Candida</taxon>
    </lineage>
</organism>
<feature type="region of interest" description="Disordered" evidence="1">
    <location>
        <begin position="147"/>
        <end position="166"/>
    </location>
</feature>
<feature type="compositionally biased region" description="Basic and acidic residues" evidence="1">
    <location>
        <begin position="236"/>
        <end position="247"/>
    </location>
</feature>
<keyword evidence="3" id="KW-1185">Reference proteome</keyword>
<dbReference type="EMBL" id="JAEOAQ010000002">
    <property type="protein sequence ID" value="KAG5420683.1"/>
    <property type="molecule type" value="Genomic_DNA"/>
</dbReference>
<dbReference type="Proteomes" id="UP000669133">
    <property type="component" value="Unassembled WGS sequence"/>
</dbReference>
<evidence type="ECO:0000256" key="1">
    <source>
        <dbReference type="SAM" id="MobiDB-lite"/>
    </source>
</evidence>
<evidence type="ECO:0000313" key="2">
    <source>
        <dbReference type="EMBL" id="KAG5420683.1"/>
    </source>
</evidence>
<comment type="caution">
    <text evidence="2">The sequence shown here is derived from an EMBL/GenBank/DDBJ whole genome shotgun (WGS) entry which is preliminary data.</text>
</comment>
<reference evidence="2 3" key="1">
    <citation type="submission" date="2020-12" db="EMBL/GenBank/DDBJ databases">
        <title>Effect of drift, selection, and recombination on the evolution of hybrid genomes in Candida yeast pathogens.</title>
        <authorList>
            <person name="Mixao V."/>
            <person name="Ksiezopolska E."/>
            <person name="Saus E."/>
            <person name="Boekhout T."/>
            <person name="Gacser A."/>
            <person name="Gabaldon T."/>
        </authorList>
    </citation>
    <scope>NUCLEOTIDE SEQUENCE [LARGE SCALE GENOMIC DNA]</scope>
    <source>
        <strain evidence="2 3">BP57</strain>
    </source>
</reference>
<evidence type="ECO:0000313" key="3">
    <source>
        <dbReference type="Proteomes" id="UP000669133"/>
    </source>
</evidence>
<proteinExistence type="predicted"/>
<dbReference type="AlphaFoldDB" id="A0A8H8DBR3"/>
<sequence>MDLSNLSNTLPPSKPLSHKSNGVDPSGYDDSPSQSRASSQSAIADSNADLTTHFKDAAKAVASLYNSSINPQPGSIVSAAQKHAIKNDFANAARAVAVLFKSGQSQHGATHEMGYLQCLDDLLQVITNDEDVENWALTRRAEITNAKNKADETTPPSVSPTTTFDDSRIPQDFVFQFESDMKPPTAFRPSIPPISVQHNASQRNSMIKKKKLQHLHKKFYSSEDSSESETDDLKRAKFFKDSGDSPIKKKKKKKL</sequence>
<feature type="region of interest" description="Disordered" evidence="1">
    <location>
        <begin position="1"/>
        <end position="43"/>
    </location>
</feature>
<dbReference type="PANTHER" id="PTHR38645:SF1">
    <property type="entry name" value="YALI0F12243P"/>
    <property type="match status" value="1"/>
</dbReference>
<dbReference type="OrthoDB" id="21418at2759"/>